<protein>
    <submittedName>
        <fullName evidence="1">Uncharacterized protein</fullName>
    </submittedName>
</protein>
<organism evidence="1 2">
    <name type="scientific">Sphingobacterium spiritivorum ATCC 33300</name>
    <dbReference type="NCBI Taxonomy" id="525372"/>
    <lineage>
        <taxon>Bacteria</taxon>
        <taxon>Pseudomonadati</taxon>
        <taxon>Bacteroidota</taxon>
        <taxon>Sphingobacteriia</taxon>
        <taxon>Sphingobacteriales</taxon>
        <taxon>Sphingobacteriaceae</taxon>
        <taxon>Sphingobacterium</taxon>
    </lineage>
</organism>
<evidence type="ECO:0000313" key="2">
    <source>
        <dbReference type="Proteomes" id="UP000006241"/>
    </source>
</evidence>
<proteinExistence type="predicted"/>
<dbReference type="AlphaFoldDB" id="C2FVY3"/>
<dbReference type="RefSeq" id="WP_003007459.1">
    <property type="nucleotide sequence ID" value="NZ_GG668631.1"/>
</dbReference>
<evidence type="ECO:0000313" key="1">
    <source>
        <dbReference type="EMBL" id="EEI92975.1"/>
    </source>
</evidence>
<sequence>MKKPVYISSVALFTINTVRSWRLTLGLTQREVSSEISPGSDSNTLGIIENNFRNEKYTDKHLNKIAQLFTKTAHEIGLIKEFSLFTFYPEQPIEELMVEKKIVQRPKELTQTSTLFILLEEKQDPFFNDWHTVAQIAAHCSAYSEKNWTNNDFTAVIKTATEKNKLERKSETESIYRRHR</sequence>
<dbReference type="EMBL" id="ACHB01000034">
    <property type="protein sequence ID" value="EEI92975.1"/>
    <property type="molecule type" value="Genomic_DNA"/>
</dbReference>
<accession>C2FVY3</accession>
<dbReference type="Proteomes" id="UP000006241">
    <property type="component" value="Unassembled WGS sequence"/>
</dbReference>
<reference evidence="1 2" key="1">
    <citation type="submission" date="2009-01" db="EMBL/GenBank/DDBJ databases">
        <authorList>
            <person name="Qin X."/>
            <person name="Bachman B."/>
            <person name="Battles P."/>
            <person name="Bell A."/>
            <person name="Bess C."/>
            <person name="Bickham C."/>
            <person name="Chaboub L."/>
            <person name="Chen D."/>
            <person name="Coyle M."/>
            <person name="Deiros D.R."/>
            <person name="Dinh H."/>
            <person name="Forbes L."/>
            <person name="Fowler G."/>
            <person name="Francisco L."/>
            <person name="Fu Q."/>
            <person name="Gubbala S."/>
            <person name="Hale W."/>
            <person name="Han Y."/>
            <person name="Hemphill L."/>
            <person name="Highlander S.K."/>
            <person name="Hirani K."/>
            <person name="Hogues M."/>
            <person name="Jackson L."/>
            <person name="Jakkamsetti A."/>
            <person name="Javaid M."/>
            <person name="Jiang H."/>
            <person name="Korchina V."/>
            <person name="Kovar C."/>
            <person name="Lara F."/>
            <person name="Lee S."/>
            <person name="Mata R."/>
            <person name="Mathew T."/>
            <person name="Moen C."/>
            <person name="Morales K."/>
            <person name="Munidasa M."/>
            <person name="Nazareth L."/>
            <person name="Ngo R."/>
            <person name="Nguyen L."/>
            <person name="Okwuonu G."/>
            <person name="Ongeri F."/>
            <person name="Patil S."/>
            <person name="Petrosino J."/>
            <person name="Pham C."/>
            <person name="Pham P."/>
            <person name="Pu L.-L."/>
            <person name="Puazo M."/>
            <person name="Raj R."/>
            <person name="Reid J."/>
            <person name="Rouhana J."/>
            <person name="Saada N."/>
            <person name="Shang Y."/>
            <person name="Simmons D."/>
            <person name="Thornton R."/>
            <person name="Warren J."/>
            <person name="Weissenberger G."/>
            <person name="Zhang J."/>
            <person name="Zhang L."/>
            <person name="Zhou C."/>
            <person name="Zhu D."/>
            <person name="Muzny D."/>
            <person name="Worley K."/>
            <person name="Gibbs R."/>
        </authorList>
    </citation>
    <scope>NUCLEOTIDE SEQUENCE [LARGE SCALE GENOMIC DNA]</scope>
    <source>
        <strain evidence="1 2">ATCC 33300</strain>
    </source>
</reference>
<comment type="caution">
    <text evidence="1">The sequence shown here is derived from an EMBL/GenBank/DDBJ whole genome shotgun (WGS) entry which is preliminary data.</text>
</comment>
<name>C2FVY3_SPHSI</name>
<gene>
    <name evidence="1" type="ORF">HMPREF0765_1489</name>
</gene>
<dbReference type="HOGENOM" id="CLU_1495288_0_0_10"/>